<dbReference type="EMBL" id="VWMU01000117">
    <property type="protein sequence ID" value="KAA3714908.1"/>
    <property type="molecule type" value="Genomic_DNA"/>
</dbReference>
<organism evidence="1">
    <name type="scientific">Bacteroides salyersiae</name>
    <dbReference type="NCBI Taxonomy" id="291644"/>
    <lineage>
        <taxon>Bacteria</taxon>
        <taxon>Pseudomonadati</taxon>
        <taxon>Bacteroidota</taxon>
        <taxon>Bacteroidia</taxon>
        <taxon>Bacteroidales</taxon>
        <taxon>Bacteroidaceae</taxon>
        <taxon>Bacteroides</taxon>
    </lineage>
</organism>
<feature type="non-terminal residue" evidence="1">
    <location>
        <position position="1"/>
    </location>
</feature>
<evidence type="ECO:0000313" key="1">
    <source>
        <dbReference type="EMBL" id="KAA3714908.1"/>
    </source>
</evidence>
<protein>
    <submittedName>
        <fullName evidence="1">Uncharacterized protein</fullName>
    </submittedName>
</protein>
<accession>A0A641MQS1</accession>
<gene>
    <name evidence="1" type="ORF">F3F94_15150</name>
</gene>
<name>A0A641MQS1_9BACE</name>
<proteinExistence type="predicted"/>
<sequence>NELLIQIANSMFAHDKTDEYALILKCQALYKNGRTSLAKTTFDTFCNEYKAMLNTDYSKTFNEVINCQL</sequence>
<dbReference type="RefSeq" id="WP_149998291.1">
    <property type="nucleotide sequence ID" value="NZ_VWMU01000117.1"/>
</dbReference>
<dbReference type="AlphaFoldDB" id="A0A641MQS1"/>
<comment type="caution">
    <text evidence="1">The sequence shown here is derived from an EMBL/GenBank/DDBJ whole genome shotgun (WGS) entry which is preliminary data.</text>
</comment>
<reference evidence="1" key="1">
    <citation type="journal article" date="2019" name="Nat. Med.">
        <title>A library of human gut bacterial isolates paired with longitudinal multiomics data enables mechanistic microbiome research.</title>
        <authorList>
            <person name="Poyet M."/>
            <person name="Groussin M."/>
            <person name="Gibbons S.M."/>
            <person name="Avila-Pacheco J."/>
            <person name="Jiang X."/>
            <person name="Kearney S.M."/>
            <person name="Perrotta A.R."/>
            <person name="Berdy B."/>
            <person name="Zhao S."/>
            <person name="Lieberman T.D."/>
            <person name="Swanson P.K."/>
            <person name="Smith M."/>
            <person name="Roesemann S."/>
            <person name="Alexander J.E."/>
            <person name="Rich S.A."/>
            <person name="Livny J."/>
            <person name="Vlamakis H."/>
            <person name="Clish C."/>
            <person name="Bullock K."/>
            <person name="Deik A."/>
            <person name="Scott J."/>
            <person name="Pierce K.A."/>
            <person name="Xavier R.J."/>
            <person name="Alm E.J."/>
        </authorList>
    </citation>
    <scope>NUCLEOTIDE SEQUENCE</scope>
    <source>
        <strain evidence="1">BIOML-A21</strain>
    </source>
</reference>